<reference evidence="1" key="1">
    <citation type="submission" date="2018-11" db="EMBL/GenBank/DDBJ databases">
        <authorList>
            <consortium name="Pathogen Informatics"/>
        </authorList>
    </citation>
    <scope>NUCLEOTIDE SEQUENCE</scope>
</reference>
<proteinExistence type="predicted"/>
<protein>
    <submittedName>
        <fullName evidence="1">Uncharacterized protein</fullName>
    </submittedName>
</protein>
<comment type="caution">
    <text evidence="1">The sequence shown here is derived from an EMBL/GenBank/DDBJ whole genome shotgun (WGS) entry which is preliminary data.</text>
</comment>
<name>A0A448X904_9PLAT</name>
<evidence type="ECO:0000313" key="1">
    <source>
        <dbReference type="EMBL" id="VEL31238.1"/>
    </source>
</evidence>
<keyword evidence="2" id="KW-1185">Reference proteome</keyword>
<sequence length="45" mass="5142">MSGHKDTRPLSRFYLNVPTNAADRSRLDLSSVYQRDLEDLLESAC</sequence>
<dbReference type="AlphaFoldDB" id="A0A448X904"/>
<dbReference type="Proteomes" id="UP000784294">
    <property type="component" value="Unassembled WGS sequence"/>
</dbReference>
<gene>
    <name evidence="1" type="ORF">PXEA_LOCUS24678</name>
</gene>
<organism evidence="1 2">
    <name type="scientific">Protopolystoma xenopodis</name>
    <dbReference type="NCBI Taxonomy" id="117903"/>
    <lineage>
        <taxon>Eukaryota</taxon>
        <taxon>Metazoa</taxon>
        <taxon>Spiralia</taxon>
        <taxon>Lophotrochozoa</taxon>
        <taxon>Platyhelminthes</taxon>
        <taxon>Monogenea</taxon>
        <taxon>Polyopisthocotylea</taxon>
        <taxon>Polystomatidea</taxon>
        <taxon>Polystomatidae</taxon>
        <taxon>Protopolystoma</taxon>
    </lineage>
</organism>
<accession>A0A448X904</accession>
<evidence type="ECO:0000313" key="2">
    <source>
        <dbReference type="Proteomes" id="UP000784294"/>
    </source>
</evidence>
<dbReference type="EMBL" id="CAAALY010120187">
    <property type="protein sequence ID" value="VEL31238.1"/>
    <property type="molecule type" value="Genomic_DNA"/>
</dbReference>